<evidence type="ECO:0000313" key="3">
    <source>
        <dbReference type="Proteomes" id="UP000188181"/>
    </source>
</evidence>
<accession>A0A1Q2MHA3</accession>
<keyword evidence="3" id="KW-1185">Reference proteome</keyword>
<dbReference type="STRING" id="1851148.SMSP2_02465"/>
<name>A0A1Q2MHA3_9BACT</name>
<proteinExistence type="predicted"/>
<feature type="compositionally biased region" description="Basic and acidic residues" evidence="1">
    <location>
        <begin position="11"/>
        <end position="25"/>
    </location>
</feature>
<reference evidence="3" key="1">
    <citation type="submission" date="2017-02" db="EMBL/GenBank/DDBJ databases">
        <title>Comparative genomics and description of representatives of a novel lineage of planctomycetes thriving in anoxic sediments.</title>
        <authorList>
            <person name="Spring S."/>
            <person name="Bunk B."/>
            <person name="Sproer C."/>
        </authorList>
    </citation>
    <scope>NUCLEOTIDE SEQUENCE [LARGE SCALE GENOMIC DNA]</scope>
    <source>
        <strain evidence="3">SM-Chi-D1</strain>
    </source>
</reference>
<dbReference type="EMBL" id="CP019646">
    <property type="protein sequence ID" value="AQQ72085.1"/>
    <property type="molecule type" value="Genomic_DNA"/>
</dbReference>
<dbReference type="RefSeq" id="WP_146684314.1">
    <property type="nucleotide sequence ID" value="NZ_CP019646.1"/>
</dbReference>
<evidence type="ECO:0000256" key="1">
    <source>
        <dbReference type="SAM" id="MobiDB-lite"/>
    </source>
</evidence>
<evidence type="ECO:0000313" key="2">
    <source>
        <dbReference type="EMBL" id="AQQ72085.1"/>
    </source>
</evidence>
<dbReference type="AlphaFoldDB" id="A0A1Q2MHA3"/>
<sequence length="128" mass="13710">MDENQNTEQVESPRGDGETQKLKTENELLRSLAAEGVSDLESALAVAVKRIADTPEAKPGDVVGQLKRDKAYLFAKPALLTPKTSGEKYSYASAGGSAAIENAAKTARLSGSIKAVAEYMRLRRKNSI</sequence>
<feature type="compositionally biased region" description="Polar residues" evidence="1">
    <location>
        <begin position="1"/>
        <end position="10"/>
    </location>
</feature>
<feature type="region of interest" description="Disordered" evidence="1">
    <location>
        <begin position="1"/>
        <end position="25"/>
    </location>
</feature>
<gene>
    <name evidence="2" type="ORF">SMSP2_02465</name>
</gene>
<organism evidence="2 3">
    <name type="scientific">Limihaloglobus sulfuriphilus</name>
    <dbReference type="NCBI Taxonomy" id="1851148"/>
    <lineage>
        <taxon>Bacteria</taxon>
        <taxon>Pseudomonadati</taxon>
        <taxon>Planctomycetota</taxon>
        <taxon>Phycisphaerae</taxon>
        <taxon>Sedimentisphaerales</taxon>
        <taxon>Sedimentisphaeraceae</taxon>
        <taxon>Limihaloglobus</taxon>
    </lineage>
</organism>
<dbReference type="Proteomes" id="UP000188181">
    <property type="component" value="Chromosome"/>
</dbReference>
<protein>
    <submittedName>
        <fullName evidence="2">Uncharacterized protein</fullName>
    </submittedName>
</protein>
<dbReference type="KEGG" id="pbas:SMSP2_02465"/>